<gene>
    <name evidence="2" type="ORF">EVAR_94973_1</name>
</gene>
<feature type="region of interest" description="Disordered" evidence="1">
    <location>
        <begin position="106"/>
        <end position="127"/>
    </location>
</feature>
<dbReference type="Proteomes" id="UP000299102">
    <property type="component" value="Unassembled WGS sequence"/>
</dbReference>
<dbReference type="InterPro" id="IPR026704">
    <property type="entry name" value="KATNIP"/>
</dbReference>
<accession>A0A4C1UV05</accession>
<reference evidence="2 3" key="1">
    <citation type="journal article" date="2019" name="Commun. Biol.">
        <title>The bagworm genome reveals a unique fibroin gene that provides high tensile strength.</title>
        <authorList>
            <person name="Kono N."/>
            <person name="Nakamura H."/>
            <person name="Ohtoshi R."/>
            <person name="Tomita M."/>
            <person name="Numata K."/>
            <person name="Arakawa K."/>
        </authorList>
    </citation>
    <scope>NUCLEOTIDE SEQUENCE [LARGE SCALE GENOMIC DNA]</scope>
</reference>
<name>A0A4C1UV05_EUMVA</name>
<evidence type="ECO:0000256" key="1">
    <source>
        <dbReference type="SAM" id="MobiDB-lite"/>
    </source>
</evidence>
<dbReference type="PANTHER" id="PTHR21534:SF0">
    <property type="entry name" value="KATANIN-INTERACTING PROTEIN"/>
    <property type="match status" value="1"/>
</dbReference>
<evidence type="ECO:0000313" key="2">
    <source>
        <dbReference type="EMBL" id="GBP30129.1"/>
    </source>
</evidence>
<dbReference type="PANTHER" id="PTHR21534">
    <property type="entry name" value="KATANIN-INTERACTING PROTEIN"/>
    <property type="match status" value="1"/>
</dbReference>
<organism evidence="2 3">
    <name type="scientific">Eumeta variegata</name>
    <name type="common">Bagworm moth</name>
    <name type="synonym">Eumeta japonica</name>
    <dbReference type="NCBI Taxonomy" id="151549"/>
    <lineage>
        <taxon>Eukaryota</taxon>
        <taxon>Metazoa</taxon>
        <taxon>Ecdysozoa</taxon>
        <taxon>Arthropoda</taxon>
        <taxon>Hexapoda</taxon>
        <taxon>Insecta</taxon>
        <taxon>Pterygota</taxon>
        <taxon>Neoptera</taxon>
        <taxon>Endopterygota</taxon>
        <taxon>Lepidoptera</taxon>
        <taxon>Glossata</taxon>
        <taxon>Ditrysia</taxon>
        <taxon>Tineoidea</taxon>
        <taxon>Psychidae</taxon>
        <taxon>Oiketicinae</taxon>
        <taxon>Eumeta</taxon>
    </lineage>
</organism>
<feature type="compositionally biased region" description="Basic and acidic residues" evidence="1">
    <location>
        <begin position="117"/>
        <end position="127"/>
    </location>
</feature>
<sequence>MVAGKGSGPPECSLIRRNQTAEVATSHPYSNYNKSRIHSFRGVRLIQIRLDERVVFHGEVARASGDLTGPLHSFGDVKHVPLTGTDDSRTAQRLVNTAGGVVLPNQVSSNSFSPEPLRADEHYHVEE</sequence>
<comment type="caution">
    <text evidence="2">The sequence shown here is derived from an EMBL/GenBank/DDBJ whole genome shotgun (WGS) entry which is preliminary data.</text>
</comment>
<evidence type="ECO:0000313" key="3">
    <source>
        <dbReference type="Proteomes" id="UP000299102"/>
    </source>
</evidence>
<dbReference type="AlphaFoldDB" id="A0A4C1UV05"/>
<dbReference type="OrthoDB" id="304622at2759"/>
<dbReference type="EMBL" id="BGZK01000229">
    <property type="protein sequence ID" value="GBP30129.1"/>
    <property type="molecule type" value="Genomic_DNA"/>
</dbReference>
<protein>
    <submittedName>
        <fullName evidence="2">Protein KIAA0556 homolog</fullName>
    </submittedName>
</protein>
<keyword evidence="3" id="KW-1185">Reference proteome</keyword>
<proteinExistence type="predicted"/>